<proteinExistence type="inferred from homology"/>
<dbReference type="Gene3D" id="3.90.226.10">
    <property type="entry name" value="2-enoyl-CoA Hydratase, Chain A, domain 1"/>
    <property type="match status" value="1"/>
</dbReference>
<dbReference type="RefSeq" id="WP_226186081.1">
    <property type="nucleotide sequence ID" value="NZ_JAJADQ010000006.1"/>
</dbReference>
<dbReference type="SMART" id="SM00228">
    <property type="entry name" value="PDZ"/>
    <property type="match status" value="1"/>
</dbReference>
<name>A0ABS8AE73_9BACT</name>
<evidence type="ECO:0000256" key="4">
    <source>
        <dbReference type="ARBA" id="ARBA00022825"/>
    </source>
</evidence>
<gene>
    <name evidence="9" type="ORF">LGH70_12615</name>
</gene>
<dbReference type="InterPro" id="IPR036034">
    <property type="entry name" value="PDZ_sf"/>
</dbReference>
<evidence type="ECO:0000313" key="10">
    <source>
        <dbReference type="Proteomes" id="UP001165297"/>
    </source>
</evidence>
<dbReference type="Pfam" id="PF03572">
    <property type="entry name" value="Peptidase_S41"/>
    <property type="match status" value="1"/>
</dbReference>
<sequence length="564" mass="62186">MNVEPNDAQAPEPVSPSTSAPRNSRRQVRQPLLLAIVLACGILLGANPFRPSDQNPDGTARGYLKFKEILSYVDRDYVDSVDAEALSDYAISRMLERLDPHSVFIPAKQQQQASAFLQSDFDGVGVEFNLFRDTVTIVSPLSGGPAEQAGLHPGDRILAVNGEQVSGVHITTEEMFGKLRGPRGSKVQLLVQRRKQLKPISVLVTRNRIPNSSVDVAYMLDNQTGYIKVSRFASGTYDEFKQALGDLRRQGLSRLVLDLRGNPGGYLDRATKLADEFIGGTKKIVYTDGKGDLYDTQTYSRTLGEFEEGPLVVLVDEGSASAAEVVAGALQDHDRALVVGRRTFGKGLVQQPIALNDGSELRLTIARYYTPSGRSIQKSYRGGYAQYEQELAQRQKHGEYFHADSIHFADSLRYRTDKGRTVYGGGGIMPDLFVPRDTSAYSAYYTRLQSHNLVREFALNFYQDHKGELEGLRFEQFNTSFRISDVQLQTLASQAAHNGVPADAAGMRRCATLLRGQLKALIARSAYGKTAYYQVLRDQDAELQQALRALSSTADGTALLGLLK</sequence>
<dbReference type="PROSITE" id="PS50106">
    <property type="entry name" value="PDZ"/>
    <property type="match status" value="1"/>
</dbReference>
<dbReference type="InterPro" id="IPR041489">
    <property type="entry name" value="PDZ_6"/>
</dbReference>
<dbReference type="CDD" id="cd07560">
    <property type="entry name" value="Peptidase_S41_CPP"/>
    <property type="match status" value="1"/>
</dbReference>
<dbReference type="NCBIfam" id="TIGR00225">
    <property type="entry name" value="prc"/>
    <property type="match status" value="1"/>
</dbReference>
<evidence type="ECO:0000256" key="3">
    <source>
        <dbReference type="ARBA" id="ARBA00022801"/>
    </source>
</evidence>
<evidence type="ECO:0000256" key="5">
    <source>
        <dbReference type="RuleBase" id="RU004404"/>
    </source>
</evidence>
<evidence type="ECO:0000256" key="2">
    <source>
        <dbReference type="ARBA" id="ARBA00022670"/>
    </source>
</evidence>
<organism evidence="9 10">
    <name type="scientific">Hymenobacter nitidus</name>
    <dbReference type="NCBI Taxonomy" id="2880929"/>
    <lineage>
        <taxon>Bacteria</taxon>
        <taxon>Pseudomonadati</taxon>
        <taxon>Bacteroidota</taxon>
        <taxon>Cytophagia</taxon>
        <taxon>Cytophagales</taxon>
        <taxon>Hymenobacteraceae</taxon>
        <taxon>Hymenobacter</taxon>
    </lineage>
</organism>
<dbReference type="SUPFAM" id="SSF52096">
    <property type="entry name" value="ClpP/crotonase"/>
    <property type="match status" value="1"/>
</dbReference>
<evidence type="ECO:0000313" key="9">
    <source>
        <dbReference type="EMBL" id="MCB2378434.1"/>
    </source>
</evidence>
<dbReference type="Proteomes" id="UP001165297">
    <property type="component" value="Unassembled WGS sequence"/>
</dbReference>
<keyword evidence="2 5" id="KW-0645">Protease</keyword>
<keyword evidence="7" id="KW-0812">Transmembrane</keyword>
<reference evidence="9" key="1">
    <citation type="submission" date="2021-10" db="EMBL/GenBank/DDBJ databases">
        <authorList>
            <person name="Dean J.D."/>
            <person name="Kim M.K."/>
            <person name="Newey C.N."/>
            <person name="Stoker T.S."/>
            <person name="Thompson D.W."/>
            <person name="Grose J.H."/>
        </authorList>
    </citation>
    <scope>NUCLEOTIDE SEQUENCE</scope>
    <source>
        <strain evidence="9">BT635</strain>
    </source>
</reference>
<dbReference type="InterPro" id="IPR001478">
    <property type="entry name" value="PDZ"/>
</dbReference>
<evidence type="ECO:0000256" key="6">
    <source>
        <dbReference type="SAM" id="MobiDB-lite"/>
    </source>
</evidence>
<dbReference type="InterPro" id="IPR004447">
    <property type="entry name" value="Peptidase_S41A"/>
</dbReference>
<dbReference type="PANTHER" id="PTHR32060">
    <property type="entry name" value="TAIL-SPECIFIC PROTEASE"/>
    <property type="match status" value="1"/>
</dbReference>
<protein>
    <submittedName>
        <fullName evidence="9">S41 family peptidase</fullName>
    </submittedName>
</protein>
<dbReference type="Pfam" id="PF17820">
    <property type="entry name" value="PDZ_6"/>
    <property type="match status" value="1"/>
</dbReference>
<keyword evidence="10" id="KW-1185">Reference proteome</keyword>
<feature type="transmembrane region" description="Helical" evidence="7">
    <location>
        <begin position="32"/>
        <end position="49"/>
    </location>
</feature>
<dbReference type="Gene3D" id="2.30.42.10">
    <property type="match status" value="1"/>
</dbReference>
<dbReference type="SMART" id="SM00245">
    <property type="entry name" value="TSPc"/>
    <property type="match status" value="1"/>
</dbReference>
<dbReference type="CDD" id="cd06782">
    <property type="entry name" value="cpPDZ_CPP-like"/>
    <property type="match status" value="1"/>
</dbReference>
<comment type="caution">
    <text evidence="9">The sequence shown here is derived from an EMBL/GenBank/DDBJ whole genome shotgun (WGS) entry which is preliminary data.</text>
</comment>
<keyword evidence="3 5" id="KW-0378">Hydrolase</keyword>
<evidence type="ECO:0000256" key="7">
    <source>
        <dbReference type="SAM" id="Phobius"/>
    </source>
</evidence>
<keyword evidence="7" id="KW-1133">Transmembrane helix</keyword>
<evidence type="ECO:0000259" key="8">
    <source>
        <dbReference type="PROSITE" id="PS50106"/>
    </source>
</evidence>
<feature type="domain" description="PDZ" evidence="8">
    <location>
        <begin position="114"/>
        <end position="195"/>
    </location>
</feature>
<keyword evidence="7" id="KW-0472">Membrane</keyword>
<keyword evidence="4 5" id="KW-0720">Serine protease</keyword>
<evidence type="ECO:0000256" key="1">
    <source>
        <dbReference type="ARBA" id="ARBA00009179"/>
    </source>
</evidence>
<dbReference type="EMBL" id="JAJADQ010000006">
    <property type="protein sequence ID" value="MCB2378434.1"/>
    <property type="molecule type" value="Genomic_DNA"/>
</dbReference>
<accession>A0ABS8AE73</accession>
<comment type="similarity">
    <text evidence="1 5">Belongs to the peptidase S41A family.</text>
</comment>
<dbReference type="InterPro" id="IPR029045">
    <property type="entry name" value="ClpP/crotonase-like_dom_sf"/>
</dbReference>
<dbReference type="InterPro" id="IPR005151">
    <property type="entry name" value="Tail-specific_protease"/>
</dbReference>
<dbReference type="Gene3D" id="3.30.750.44">
    <property type="match status" value="1"/>
</dbReference>
<dbReference type="PANTHER" id="PTHR32060:SF30">
    <property type="entry name" value="CARBOXY-TERMINAL PROCESSING PROTEASE CTPA"/>
    <property type="match status" value="1"/>
</dbReference>
<dbReference type="SUPFAM" id="SSF50156">
    <property type="entry name" value="PDZ domain-like"/>
    <property type="match status" value="1"/>
</dbReference>
<feature type="region of interest" description="Disordered" evidence="6">
    <location>
        <begin position="1"/>
        <end position="25"/>
    </location>
</feature>